<dbReference type="OrthoDB" id="9784466at2"/>
<dbReference type="PANTHER" id="PTHR43344:SF13">
    <property type="entry name" value="PHOSPHATASE RV3661-RELATED"/>
    <property type="match status" value="1"/>
</dbReference>
<evidence type="ECO:0000313" key="5">
    <source>
        <dbReference type="Proteomes" id="UP000326936"/>
    </source>
</evidence>
<dbReference type="GO" id="GO:0046872">
    <property type="term" value="F:metal ion binding"/>
    <property type="evidence" value="ECO:0007669"/>
    <property type="project" value="UniProtKB-KW"/>
</dbReference>
<dbReference type="KEGG" id="vaq:FIV01_16965"/>
<dbReference type="GO" id="GO:0016787">
    <property type="term" value="F:hydrolase activity"/>
    <property type="evidence" value="ECO:0007669"/>
    <property type="project" value="UniProtKB-KW"/>
</dbReference>
<dbReference type="Gene3D" id="1.20.1440.100">
    <property type="entry name" value="SG protein - dephosphorylation function"/>
    <property type="match status" value="1"/>
</dbReference>
<evidence type="ECO:0000313" key="4">
    <source>
        <dbReference type="EMBL" id="QFT28083.1"/>
    </source>
</evidence>
<evidence type="ECO:0000256" key="1">
    <source>
        <dbReference type="ARBA" id="ARBA00022723"/>
    </source>
</evidence>
<dbReference type="InterPro" id="IPR023214">
    <property type="entry name" value="HAD_sf"/>
</dbReference>
<gene>
    <name evidence="4" type="ORF">FIV01_16965</name>
</gene>
<dbReference type="Proteomes" id="UP000326936">
    <property type="component" value="Plasmid pTHAF100_a"/>
</dbReference>
<accession>A0A5P9CQ51</accession>
<keyword evidence="1" id="KW-0479">Metal-binding</keyword>
<evidence type="ECO:0000256" key="3">
    <source>
        <dbReference type="ARBA" id="ARBA00022842"/>
    </source>
</evidence>
<sequence length="219" mass="25055">MSKPLYVFDMDETLINGDCSMIWNSFLVQKGVVNQPEFLSEDKRLMDLYIQGKMNMQEYLDFAMAPLSELSTNEVDKLVEECVKSEILGRQFTQAASLIESLLKDNIDMLIISASVTFLVQAVGKQIGITNALGIDLQIKDNRYTSRIQGVPSYREGKVTRLEQWLASMAEQYTDIHFYTDSINDLPLCEFADQAYLVNPCPQLAEHGERYNWPKLSWD</sequence>
<reference evidence="4 5" key="1">
    <citation type="submission" date="2019-10" db="EMBL/GenBank/DDBJ databases">
        <title>Complete genome sequence of Vibrio sp. strain THAF100, isolated from non-filtered water from the water column of tank 6 of a marine aquarium containing stony-coral fragments. Water maintained at 26 degree C.</title>
        <authorList>
            <person name="Ruckert C."/>
            <person name="Franco A."/>
            <person name="Kalinowski J."/>
            <person name="Glaeser S."/>
        </authorList>
    </citation>
    <scope>NUCLEOTIDE SEQUENCE [LARGE SCALE GENOMIC DNA]</scope>
    <source>
        <strain evidence="4 5">THAF100</strain>
        <plasmid evidence="5">pthaf100_a</plasmid>
    </source>
</reference>
<keyword evidence="4" id="KW-0614">Plasmid</keyword>
<dbReference type="InterPro" id="IPR050582">
    <property type="entry name" value="HAD-like_SerB"/>
</dbReference>
<dbReference type="AlphaFoldDB" id="A0A5P9CQ51"/>
<dbReference type="CDD" id="cd02612">
    <property type="entry name" value="HAD_PGPPase"/>
    <property type="match status" value="1"/>
</dbReference>
<organism evidence="4 5">
    <name type="scientific">Vibrio aquimaris</name>
    <dbReference type="NCBI Taxonomy" id="2587862"/>
    <lineage>
        <taxon>Bacteria</taxon>
        <taxon>Pseudomonadati</taxon>
        <taxon>Pseudomonadota</taxon>
        <taxon>Gammaproteobacteria</taxon>
        <taxon>Vibrionales</taxon>
        <taxon>Vibrionaceae</taxon>
        <taxon>Vibrio</taxon>
    </lineage>
</organism>
<dbReference type="EMBL" id="CP045351">
    <property type="protein sequence ID" value="QFT28083.1"/>
    <property type="molecule type" value="Genomic_DNA"/>
</dbReference>
<dbReference type="Pfam" id="PF12710">
    <property type="entry name" value="HAD"/>
    <property type="match status" value="1"/>
</dbReference>
<dbReference type="NCBIfam" id="TIGR01488">
    <property type="entry name" value="HAD-SF-IB"/>
    <property type="match status" value="1"/>
</dbReference>
<dbReference type="SUPFAM" id="SSF56784">
    <property type="entry name" value="HAD-like"/>
    <property type="match status" value="1"/>
</dbReference>
<dbReference type="RefSeq" id="WP_152432128.1">
    <property type="nucleotide sequence ID" value="NZ_CBCSDK010000008.1"/>
</dbReference>
<dbReference type="InterPro" id="IPR036412">
    <property type="entry name" value="HAD-like_sf"/>
</dbReference>
<protein>
    <submittedName>
        <fullName evidence="4">Haloacid dehalogenase-like hydrolase</fullName>
    </submittedName>
</protein>
<keyword evidence="2 4" id="KW-0378">Hydrolase</keyword>
<evidence type="ECO:0000256" key="2">
    <source>
        <dbReference type="ARBA" id="ARBA00022801"/>
    </source>
</evidence>
<dbReference type="NCBIfam" id="TIGR01490">
    <property type="entry name" value="HAD-SF-IB-hyp1"/>
    <property type="match status" value="1"/>
</dbReference>
<proteinExistence type="predicted"/>
<keyword evidence="5" id="KW-1185">Reference proteome</keyword>
<geneLocation type="plasmid" evidence="5">
    <name>pthaf100_a</name>
</geneLocation>
<dbReference type="InterPro" id="IPR006385">
    <property type="entry name" value="HAD_hydro_SerB1"/>
</dbReference>
<dbReference type="Gene3D" id="3.40.50.1000">
    <property type="entry name" value="HAD superfamily/HAD-like"/>
    <property type="match status" value="1"/>
</dbReference>
<name>A0A5P9CQ51_9VIBR</name>
<keyword evidence="3" id="KW-0460">Magnesium</keyword>
<dbReference type="PANTHER" id="PTHR43344">
    <property type="entry name" value="PHOSPHOSERINE PHOSPHATASE"/>
    <property type="match status" value="1"/>
</dbReference>